<dbReference type="SUPFAM" id="SSF81383">
    <property type="entry name" value="F-box domain"/>
    <property type="match status" value="1"/>
</dbReference>
<dbReference type="InterPro" id="IPR032675">
    <property type="entry name" value="LRR_dom_sf"/>
</dbReference>
<name>A0A8T0PSF7_PANVG</name>
<feature type="domain" description="F-box" evidence="1">
    <location>
        <begin position="13"/>
        <end position="47"/>
    </location>
</feature>
<evidence type="ECO:0000313" key="2">
    <source>
        <dbReference type="EMBL" id="KAG2565317.1"/>
    </source>
</evidence>
<gene>
    <name evidence="2" type="ORF">PVAP13_7NG097500</name>
</gene>
<protein>
    <recommendedName>
        <fullName evidence="1">F-box domain-containing protein</fullName>
    </recommendedName>
</protein>
<dbReference type="Pfam" id="PF24758">
    <property type="entry name" value="LRR_At5g56370"/>
    <property type="match status" value="1"/>
</dbReference>
<dbReference type="OrthoDB" id="1155922at2759"/>
<dbReference type="PANTHER" id="PTHR31900:SF31">
    <property type="entry name" value="F-BOX_LRR-REPEAT PROTEIN 13-LIKE"/>
    <property type="match status" value="1"/>
</dbReference>
<sequence>MEPSPLRVAAEAADPLASLPSHLLDEILRRLDIRDAVRTSALSRDWRRRWESVPGLALSFPEDTRPCVVDRVLFQYTGPRVSRFAFQVDDASASHVDHWLVALSRRSVESISLRPHAHFDAEDINLHSSIFACPHLVSLHLKWCGIPPLPVGFAGFPVLEELYFAYVTFPDNTERQLQAIIGGAPLLRVLSLLDVYNYVDCVIEAPNLHSLTLGLEFDNVYHFGELPCLHDAEIVLSAFSEPGHNVGRFLAGVVHVQELTFISSLDEVKIDATPFTFYNLKSLKLSTPFTAMNPIVFVFRLLRSSPNLEKLKIQIVEEGMVVDWEFLNAQWTDGMCAKLQIVQIINVATHRWFPISFMKLILSKASLLRTLSVNECPGSQDDPLNDLLTCRRASVQAEVLFKESIPKFSALFLFRGAALEHSGQRAPHAAPLPAHRKK</sequence>
<dbReference type="SUPFAM" id="SSF52047">
    <property type="entry name" value="RNI-like"/>
    <property type="match status" value="1"/>
</dbReference>
<reference evidence="2" key="1">
    <citation type="submission" date="2020-05" db="EMBL/GenBank/DDBJ databases">
        <title>WGS assembly of Panicum virgatum.</title>
        <authorList>
            <person name="Lovell J.T."/>
            <person name="Jenkins J."/>
            <person name="Shu S."/>
            <person name="Juenger T.E."/>
            <person name="Schmutz J."/>
        </authorList>
    </citation>
    <scope>NUCLEOTIDE SEQUENCE</scope>
    <source>
        <strain evidence="2">AP13</strain>
    </source>
</reference>
<dbReference type="InterPro" id="IPR055411">
    <property type="entry name" value="LRR_FXL15/At3g58940/PEG3-like"/>
</dbReference>
<dbReference type="PANTHER" id="PTHR31900">
    <property type="entry name" value="F-BOX/RNI SUPERFAMILY PROTEIN-RELATED"/>
    <property type="match status" value="1"/>
</dbReference>
<dbReference type="EMBL" id="CM029050">
    <property type="protein sequence ID" value="KAG2565317.1"/>
    <property type="molecule type" value="Genomic_DNA"/>
</dbReference>
<dbReference type="Gene3D" id="3.80.10.10">
    <property type="entry name" value="Ribonuclease Inhibitor"/>
    <property type="match status" value="1"/>
</dbReference>
<keyword evidence="3" id="KW-1185">Reference proteome</keyword>
<proteinExistence type="predicted"/>
<evidence type="ECO:0000259" key="1">
    <source>
        <dbReference type="PROSITE" id="PS50181"/>
    </source>
</evidence>
<dbReference type="Pfam" id="PF00646">
    <property type="entry name" value="F-box"/>
    <property type="match status" value="1"/>
</dbReference>
<comment type="caution">
    <text evidence="2">The sequence shown here is derived from an EMBL/GenBank/DDBJ whole genome shotgun (WGS) entry which is preliminary data.</text>
</comment>
<dbReference type="PROSITE" id="PS50181">
    <property type="entry name" value="FBOX"/>
    <property type="match status" value="1"/>
</dbReference>
<dbReference type="InterPro" id="IPR036047">
    <property type="entry name" value="F-box-like_dom_sf"/>
</dbReference>
<dbReference type="Proteomes" id="UP000823388">
    <property type="component" value="Chromosome 7N"/>
</dbReference>
<organism evidence="2 3">
    <name type="scientific">Panicum virgatum</name>
    <name type="common">Blackwell switchgrass</name>
    <dbReference type="NCBI Taxonomy" id="38727"/>
    <lineage>
        <taxon>Eukaryota</taxon>
        <taxon>Viridiplantae</taxon>
        <taxon>Streptophyta</taxon>
        <taxon>Embryophyta</taxon>
        <taxon>Tracheophyta</taxon>
        <taxon>Spermatophyta</taxon>
        <taxon>Magnoliopsida</taxon>
        <taxon>Liliopsida</taxon>
        <taxon>Poales</taxon>
        <taxon>Poaceae</taxon>
        <taxon>PACMAD clade</taxon>
        <taxon>Panicoideae</taxon>
        <taxon>Panicodae</taxon>
        <taxon>Paniceae</taxon>
        <taxon>Panicinae</taxon>
        <taxon>Panicum</taxon>
        <taxon>Panicum sect. Hiantes</taxon>
    </lineage>
</organism>
<accession>A0A8T0PSF7</accession>
<dbReference type="InterPro" id="IPR050232">
    <property type="entry name" value="FBL13/AtMIF1-like"/>
</dbReference>
<dbReference type="Gene3D" id="1.20.1280.50">
    <property type="match status" value="1"/>
</dbReference>
<dbReference type="AlphaFoldDB" id="A0A8T0PSF7"/>
<evidence type="ECO:0000313" key="3">
    <source>
        <dbReference type="Proteomes" id="UP000823388"/>
    </source>
</evidence>
<dbReference type="InterPro" id="IPR001810">
    <property type="entry name" value="F-box_dom"/>
</dbReference>